<dbReference type="AlphaFoldDB" id="A0A1G5VBN8"/>
<evidence type="ECO:0000313" key="2">
    <source>
        <dbReference type="Proteomes" id="UP000198588"/>
    </source>
</evidence>
<evidence type="ECO:0000313" key="1">
    <source>
        <dbReference type="EMBL" id="SDA43293.1"/>
    </source>
</evidence>
<dbReference type="EMBL" id="FMXM01000002">
    <property type="protein sequence ID" value="SDA43293.1"/>
    <property type="molecule type" value="Genomic_DNA"/>
</dbReference>
<reference evidence="1 2" key="1">
    <citation type="submission" date="2016-10" db="EMBL/GenBank/DDBJ databases">
        <authorList>
            <person name="de Groot N.N."/>
        </authorList>
    </citation>
    <scope>NUCLEOTIDE SEQUENCE [LARGE SCALE GENOMIC DNA]</scope>
    <source>
        <strain evidence="1 2">CGMCC 1.12097</strain>
    </source>
</reference>
<gene>
    <name evidence="1" type="ORF">SAMN02927914_00503</name>
</gene>
<dbReference type="Proteomes" id="UP000198588">
    <property type="component" value="Unassembled WGS sequence"/>
</dbReference>
<proteinExistence type="predicted"/>
<organism evidence="1 2">
    <name type="scientific">Mesorhizobium qingshengii</name>
    <dbReference type="NCBI Taxonomy" id="1165689"/>
    <lineage>
        <taxon>Bacteria</taxon>
        <taxon>Pseudomonadati</taxon>
        <taxon>Pseudomonadota</taxon>
        <taxon>Alphaproteobacteria</taxon>
        <taxon>Hyphomicrobiales</taxon>
        <taxon>Phyllobacteriaceae</taxon>
        <taxon>Mesorhizobium</taxon>
    </lineage>
</organism>
<name>A0A1G5VBN8_9HYPH</name>
<protein>
    <submittedName>
        <fullName evidence="1">Uncharacterized protein</fullName>
    </submittedName>
</protein>
<accession>A0A1G5VBN8</accession>
<sequence>MSIRHREMCERRRFQIQTARRTVKRRPHVVTMSGGQLYSQCTSSTIIASTSLMGKWLG</sequence>